<dbReference type="HOGENOM" id="CLU_1444690_0_0_2"/>
<organism evidence="1 2">
    <name type="scientific">Methanosarcina barkeri str. Wiesmoor</name>
    <dbReference type="NCBI Taxonomy" id="1434109"/>
    <lineage>
        <taxon>Archaea</taxon>
        <taxon>Methanobacteriati</taxon>
        <taxon>Methanobacteriota</taxon>
        <taxon>Stenosarchaea group</taxon>
        <taxon>Methanomicrobia</taxon>
        <taxon>Methanosarcinales</taxon>
        <taxon>Methanosarcinaceae</taxon>
        <taxon>Methanosarcina</taxon>
    </lineage>
</organism>
<sequence length="206" mass="22965">MIFSKIDKFICGILLSFFMSDVILLWDCPLLFEKLFVEYGLECTRVLSTSLGTPYLPACKVLILPTGFANKQYTKTGVGLGRGKRSLEKFVAKGGTLLVFSPLVPEYEYEWLPFSLKYVMEENSCTPQLVGKHEAQKLVENIDPPVGCDGYFAETDGDVVLTDERGRPIMVVKEIGEGMVVATTIHELPSAGFFEYRVACTKKVKP</sequence>
<evidence type="ECO:0000313" key="1">
    <source>
        <dbReference type="EMBL" id="AKB49385.1"/>
    </source>
</evidence>
<protein>
    <submittedName>
        <fullName evidence="1">Uncharacterized protein</fullName>
    </submittedName>
</protein>
<dbReference type="SUPFAM" id="SSF52317">
    <property type="entry name" value="Class I glutamine amidotransferase-like"/>
    <property type="match status" value="1"/>
</dbReference>
<dbReference type="AlphaFoldDB" id="A0A0E3QJ01"/>
<reference evidence="1 2" key="1">
    <citation type="submission" date="2014-07" db="EMBL/GenBank/DDBJ databases">
        <title>Methanogenic archaea and the global carbon cycle.</title>
        <authorList>
            <person name="Henriksen J.R."/>
            <person name="Luke J."/>
            <person name="Reinhart S."/>
            <person name="Benedict M.N."/>
            <person name="Youngblut N.D."/>
            <person name="Metcalf M.E."/>
            <person name="Whitaker R.J."/>
            <person name="Metcalf W.W."/>
        </authorList>
    </citation>
    <scope>NUCLEOTIDE SEQUENCE [LARGE SCALE GENOMIC DNA]</scope>
    <source>
        <strain evidence="1 2">Wiesmoor</strain>
    </source>
</reference>
<dbReference type="KEGG" id="mbw:MSBRW_0132"/>
<accession>A0A0E3QJ01</accession>
<dbReference type="PATRIC" id="fig|1434109.4.peg.136"/>
<dbReference type="InterPro" id="IPR029062">
    <property type="entry name" value="Class_I_gatase-like"/>
</dbReference>
<proteinExistence type="predicted"/>
<evidence type="ECO:0000313" key="2">
    <source>
        <dbReference type="Proteomes" id="UP000033038"/>
    </source>
</evidence>
<gene>
    <name evidence="1" type="ORF">MSBRW_0132</name>
</gene>
<dbReference type="EMBL" id="CP009526">
    <property type="protein sequence ID" value="AKB49385.1"/>
    <property type="molecule type" value="Genomic_DNA"/>
</dbReference>
<name>A0A0E3QJ01_METBA</name>
<dbReference type="Proteomes" id="UP000033038">
    <property type="component" value="Chromosome"/>
</dbReference>